<proteinExistence type="predicted"/>
<keyword evidence="2" id="KW-1185">Reference proteome</keyword>
<gene>
    <name evidence="1" type="ORF">SAMN05216389_1077</name>
</gene>
<accession>A0A1I0CNN3</accession>
<organism evidence="1 2">
    <name type="scientific">Oceanobacillus limi</name>
    <dbReference type="NCBI Taxonomy" id="930131"/>
    <lineage>
        <taxon>Bacteria</taxon>
        <taxon>Bacillati</taxon>
        <taxon>Bacillota</taxon>
        <taxon>Bacilli</taxon>
        <taxon>Bacillales</taxon>
        <taxon>Bacillaceae</taxon>
        <taxon>Oceanobacillus</taxon>
    </lineage>
</organism>
<protein>
    <submittedName>
        <fullName evidence="1">YpjP-like protein</fullName>
    </submittedName>
</protein>
<reference evidence="1 2" key="1">
    <citation type="submission" date="2016-10" db="EMBL/GenBank/DDBJ databases">
        <authorList>
            <person name="de Groot N.N."/>
        </authorList>
    </citation>
    <scope>NUCLEOTIDE SEQUENCE [LARGE SCALE GENOMIC DNA]</scope>
    <source>
        <strain evidence="1 2">IBRC-M 10780</strain>
    </source>
</reference>
<dbReference type="STRING" id="930131.SAMN05216389_1077"/>
<dbReference type="Pfam" id="PF14005">
    <property type="entry name" value="YpjP"/>
    <property type="match status" value="1"/>
</dbReference>
<dbReference type="InterPro" id="IPR025616">
    <property type="entry name" value="YpjP"/>
</dbReference>
<sequence length="200" mass="23032">MMKLWIRKIAVVLIAILTLGIYTPTYLIADKESNEVISPSENDGGLSTIDSSVEDSTQLDIHIDSADGDYVDAMTEIARDQTIAKLGPRIIEKVENEFMTQILPNMEEALQTILLEAGEEQLVHYSVTEQLTEGYGEKIFNVYDHLTKKDIARFHVRRDNRPQEGYWFNFHYHVSKDGFENHHTIGEIYWDKNTPPKWMA</sequence>
<evidence type="ECO:0000313" key="1">
    <source>
        <dbReference type="EMBL" id="SET21285.1"/>
    </source>
</evidence>
<dbReference type="AlphaFoldDB" id="A0A1I0CNN3"/>
<evidence type="ECO:0000313" key="2">
    <source>
        <dbReference type="Proteomes" id="UP000198618"/>
    </source>
</evidence>
<dbReference type="EMBL" id="FOHE01000007">
    <property type="protein sequence ID" value="SET21285.1"/>
    <property type="molecule type" value="Genomic_DNA"/>
</dbReference>
<dbReference type="Proteomes" id="UP000198618">
    <property type="component" value="Unassembled WGS sequence"/>
</dbReference>
<name>A0A1I0CNN3_9BACI</name>